<name>A0A239WBY4_9ACTN</name>
<protein>
    <submittedName>
        <fullName evidence="3">Putative ABC transporter-associated repeat protein</fullName>
    </submittedName>
</protein>
<dbReference type="KEGG" id="cgrn:4412665_00636"/>
<dbReference type="eggNOG" id="COG0803">
    <property type="taxonomic scope" value="Bacteria"/>
</dbReference>
<feature type="signal peptide" evidence="2">
    <location>
        <begin position="1"/>
        <end position="27"/>
    </location>
</feature>
<dbReference type="InterPro" id="IPR022435">
    <property type="entry name" value="Surface-anchored_actinobac"/>
</dbReference>
<feature type="region of interest" description="Disordered" evidence="1">
    <location>
        <begin position="768"/>
        <end position="845"/>
    </location>
</feature>
<feature type="chain" id="PRO_5038412507" evidence="2">
    <location>
        <begin position="28"/>
        <end position="1120"/>
    </location>
</feature>
<accession>A0A239WBY4</accession>
<evidence type="ECO:0000256" key="2">
    <source>
        <dbReference type="SAM" id="SignalP"/>
    </source>
</evidence>
<dbReference type="EMBL" id="LT906441">
    <property type="protein sequence ID" value="SNV31586.1"/>
    <property type="molecule type" value="Genomic_DNA"/>
</dbReference>
<dbReference type="Proteomes" id="UP000215332">
    <property type="component" value="Chromosome 1"/>
</dbReference>
<organism evidence="3 4">
    <name type="scientific">Cutibacterium granulosum</name>
    <dbReference type="NCBI Taxonomy" id="33011"/>
    <lineage>
        <taxon>Bacteria</taxon>
        <taxon>Bacillati</taxon>
        <taxon>Actinomycetota</taxon>
        <taxon>Actinomycetes</taxon>
        <taxon>Propionibacteriales</taxon>
        <taxon>Propionibacteriaceae</taxon>
        <taxon>Cutibacterium</taxon>
    </lineage>
</organism>
<evidence type="ECO:0000256" key="1">
    <source>
        <dbReference type="SAM" id="MobiDB-lite"/>
    </source>
</evidence>
<feature type="region of interest" description="Disordered" evidence="1">
    <location>
        <begin position="353"/>
        <end position="400"/>
    </location>
</feature>
<feature type="compositionally biased region" description="Polar residues" evidence="1">
    <location>
        <begin position="1088"/>
        <end position="1097"/>
    </location>
</feature>
<gene>
    <name evidence="3" type="ORF">SAMEA4412665_00636</name>
</gene>
<keyword evidence="2" id="KW-0732">Signal</keyword>
<feature type="region of interest" description="Disordered" evidence="1">
    <location>
        <begin position="475"/>
        <end position="576"/>
    </location>
</feature>
<dbReference type="NCBIfam" id="TIGR03769">
    <property type="entry name" value="P_ac_wall_RPT"/>
    <property type="match status" value="3"/>
</dbReference>
<dbReference type="AlphaFoldDB" id="A0A239WBY4"/>
<evidence type="ECO:0000313" key="3">
    <source>
        <dbReference type="EMBL" id="SNV31586.1"/>
    </source>
</evidence>
<feature type="compositionally biased region" description="Polar residues" evidence="1">
    <location>
        <begin position="353"/>
        <end position="370"/>
    </location>
</feature>
<feature type="compositionally biased region" description="Pro residues" evidence="1">
    <location>
        <begin position="499"/>
        <end position="513"/>
    </location>
</feature>
<feature type="compositionally biased region" description="Pro residues" evidence="1">
    <location>
        <begin position="523"/>
        <end position="537"/>
    </location>
</feature>
<feature type="compositionally biased region" description="Low complexity" evidence="1">
    <location>
        <begin position="793"/>
        <end position="845"/>
    </location>
</feature>
<feature type="compositionally biased region" description="Low complexity" evidence="1">
    <location>
        <begin position="1018"/>
        <end position="1043"/>
    </location>
</feature>
<dbReference type="NCBIfam" id="NF038134">
    <property type="entry name" value="choice_anch_M"/>
    <property type="match status" value="3"/>
</dbReference>
<sequence length="1120" mass="116679">MVQMRRMLGSVLAAGMLAAGGVNPTLASAGPDDSKTIATQEHVDSPKVFWDESAGNFVLRTNVGQNPPPIETTALWVGKGYNDAGHQQYIHPITKDNAPELGFAGKPGDLLYRAPAQPGFSRSPIWAGFGADTNVPIERFRDQSFTLDMVGFDGPGRMEMFNNYGTEHKESASRLLSSHDVGLRSAFLTAGSHTHNDTTFTRPGRYEMTYRASARDTNGTLIHSAPQTLVWQVGGTKPSAEGLGDVAKAYQASLTTTSPSFAPKLSLAPHAGRDKDGDEHLSQLEFTTGDSADQGTAIFYIDGYHLAEVPVSSGHATWTEMVGSQSSNFQVVYVPRSGHSPRWVSAPIAYTTGQQRAQTSQPGQFPTKASQDPAPAFDTNELTDGSDEATVTSSVKDGSATVTVTPADPRMIAHVKGGFITNPKDDIPDCDVDFVSGPNTRSVRADVRYCGGDATSLKLDITPLPRDHRSAAHMEVSGGLNSTTQVRWGENTGDVSPTSAPPAPTTPAQPGPTDPDGHTGPALPGPTDPARPAPTVPAPTGFQPGAPTEPGQGVNPSDTSPVTIDRGHVDVGPVSSDGGATMALVDDSRTHARQTVLRDPESVRLSVPDHAKHVRGDVSAAEVRKAGLSGRPVFPDHAYDFLGAKGTPVWVLPQNQTDGLVWPGFSTERMPTEDYPDGVNLTLTPISAPDKGAWWAFTAGLSNDVTMLGSSEKPHEIVNKAPAHIHNNWVFTKPGTYVIGVSASGKNASGQFNVTQKKMTFVVGDEAATALPTPGGDAATPGRPAEPTPPSASGPTASAHPSPEASAPSASPSNQSSNPATPDGQSTPATPHGPSTPAPSSSTNTKVVLDHGHVDVFHVGFTGGKLDLKLKEDVTGSGVIHEPQDVDLQVKDSAFVDVPRQFPGAPRAYVLPMTQNQDLLWPGWDTMSTGKPVDLVVDSVQGPGKVHLFTTDISGTAVSQLTSGGTALPGTISVPSPTHVHANWVFTKPGVYTMTVHAASGVMRSATKTYTWRVGGDATAAPSSASVEPSESASPSEEPSTPAGDDTVTPLPDPSVDPEDTPSAAPSATPSDEKSTDPDNTGDEATIPATSEATQAADNAPAASHGGASVGTVALPRTGN</sequence>
<dbReference type="RefSeq" id="WP_065860813.1">
    <property type="nucleotide sequence ID" value="NZ_LT906441.1"/>
</dbReference>
<reference evidence="3 4" key="1">
    <citation type="submission" date="2017-06" db="EMBL/GenBank/DDBJ databases">
        <authorList>
            <consortium name="Pathogen Informatics"/>
        </authorList>
    </citation>
    <scope>NUCLEOTIDE SEQUENCE [LARGE SCALE GENOMIC DNA]</scope>
    <source>
        <strain evidence="3 4">NCTC11865</strain>
    </source>
</reference>
<feature type="region of interest" description="Disordered" evidence="1">
    <location>
        <begin position="1018"/>
        <end position="1120"/>
    </location>
</feature>
<feature type="compositionally biased region" description="Polar residues" evidence="1">
    <location>
        <begin position="389"/>
        <end position="400"/>
    </location>
</feature>
<proteinExistence type="predicted"/>
<evidence type="ECO:0000313" key="4">
    <source>
        <dbReference type="Proteomes" id="UP000215332"/>
    </source>
</evidence>